<keyword evidence="7" id="KW-0732">Signal</keyword>
<evidence type="ECO:0000313" key="10">
    <source>
        <dbReference type="Proteomes" id="UP001562357"/>
    </source>
</evidence>
<feature type="transmembrane region" description="Helical" evidence="6">
    <location>
        <begin position="232"/>
        <end position="250"/>
    </location>
</feature>
<evidence type="ECO:0000313" key="9">
    <source>
        <dbReference type="EMBL" id="GAB0138371.1"/>
    </source>
</evidence>
<dbReference type="InterPro" id="IPR011701">
    <property type="entry name" value="MFS"/>
</dbReference>
<evidence type="ECO:0000256" key="3">
    <source>
        <dbReference type="ARBA" id="ARBA00022692"/>
    </source>
</evidence>
<evidence type="ECO:0000256" key="2">
    <source>
        <dbReference type="ARBA" id="ARBA00022448"/>
    </source>
</evidence>
<evidence type="ECO:0000256" key="4">
    <source>
        <dbReference type="ARBA" id="ARBA00022989"/>
    </source>
</evidence>
<keyword evidence="2" id="KW-0813">Transport</keyword>
<feature type="transmembrane region" description="Helical" evidence="6">
    <location>
        <begin position="306"/>
        <end position="325"/>
    </location>
</feature>
<dbReference type="InterPro" id="IPR050930">
    <property type="entry name" value="MFS_Vesicular_Transporter"/>
</dbReference>
<feature type="transmembrane region" description="Helical" evidence="6">
    <location>
        <begin position="167"/>
        <end position="184"/>
    </location>
</feature>
<keyword evidence="3 6" id="KW-0812">Transmembrane</keyword>
<evidence type="ECO:0000256" key="1">
    <source>
        <dbReference type="ARBA" id="ARBA00004141"/>
    </source>
</evidence>
<dbReference type="SUPFAM" id="SSF103473">
    <property type="entry name" value="MFS general substrate transporter"/>
    <property type="match status" value="1"/>
</dbReference>
<dbReference type="PROSITE" id="PS50850">
    <property type="entry name" value="MFS"/>
    <property type="match status" value="1"/>
</dbReference>
<sequence length="371" mass="38941">MLALGHSLVVLVVARSLQGVSAAIVWTAGLAMVQDAVGRKGTGQAIGTISSVISVGELLAPVLGGLLYGRAGIFAVTAVSTGILAIDLIMRLLVIDAKMITSNDGLRADHCSNENDFATAGCRQESEAREGDALLPQPESGEYKIQSNLGTIERAIPILYCFRNTRFLAALVLVLVQSLLIGAFDATVPVETKALFHFAPFEVGLLFVAIVVPNLALGPVAGLAVDRYGTKLVATAGYAFLVPCLLLLGLPSWKILTGNHNLVFFCLVLALNGVGLSIIASPGLVEATHITEKYEKANPGFFEEDGPYAQLYGFSSVFAFSGLAIGPLLSGMLRESFGYSAMTTVLAIISGITAVVSFAVIGEKRQRASLP</sequence>
<dbReference type="PANTHER" id="PTHR23506">
    <property type="entry name" value="GH10249P"/>
    <property type="match status" value="1"/>
</dbReference>
<keyword evidence="10" id="KW-1185">Reference proteome</keyword>
<accession>A0ABQ0CY38</accession>
<dbReference type="InterPro" id="IPR020846">
    <property type="entry name" value="MFS_dom"/>
</dbReference>
<evidence type="ECO:0000256" key="7">
    <source>
        <dbReference type="SAM" id="SignalP"/>
    </source>
</evidence>
<dbReference type="Gene3D" id="1.20.1250.20">
    <property type="entry name" value="MFS general substrate transporter like domains"/>
    <property type="match status" value="2"/>
</dbReference>
<gene>
    <name evidence="9" type="primary">g6606</name>
    <name evidence="9" type="ORF">EsDP_00006606</name>
</gene>
<name>A0ABQ0CY38_9HYPO</name>
<evidence type="ECO:0000256" key="6">
    <source>
        <dbReference type="SAM" id="Phobius"/>
    </source>
</evidence>
<comment type="subcellular location">
    <subcellularLocation>
        <location evidence="1">Membrane</location>
        <topology evidence="1">Multi-pass membrane protein</topology>
    </subcellularLocation>
</comment>
<feature type="domain" description="Major facilitator superfamily (MFS) profile" evidence="8">
    <location>
        <begin position="1"/>
        <end position="365"/>
    </location>
</feature>
<feature type="transmembrane region" description="Helical" evidence="6">
    <location>
        <begin position="262"/>
        <end position="285"/>
    </location>
</feature>
<dbReference type="Proteomes" id="UP001562357">
    <property type="component" value="Unassembled WGS sequence"/>
</dbReference>
<comment type="caution">
    <text evidence="9">The sequence shown here is derived from an EMBL/GenBank/DDBJ whole genome shotgun (WGS) entry which is preliminary data.</text>
</comment>
<dbReference type="InterPro" id="IPR036259">
    <property type="entry name" value="MFS_trans_sf"/>
</dbReference>
<reference evidence="10" key="1">
    <citation type="submission" date="2024-06" db="EMBL/GenBank/DDBJ databases">
        <title>Draft Genome Sequences of Epichloe bromicola Strains Isolated from Elymus ciliaris.</title>
        <authorList>
            <consortium name="Epichloe bromicola genome sequencing consortium"/>
            <person name="Miura A."/>
            <person name="Imano S."/>
            <person name="Ashida A."/>
            <person name="Sato I."/>
            <person name="Chiba S."/>
            <person name="Tanaka A."/>
            <person name="Camagna M."/>
            <person name="Takemoto D."/>
        </authorList>
    </citation>
    <scope>NUCLEOTIDE SEQUENCE [LARGE SCALE GENOMIC DNA]</scope>
    <source>
        <strain evidence="10">DP</strain>
    </source>
</reference>
<feature type="transmembrane region" description="Helical" evidence="6">
    <location>
        <begin position="67"/>
        <end position="90"/>
    </location>
</feature>
<feature type="signal peptide" evidence="7">
    <location>
        <begin position="1"/>
        <end position="22"/>
    </location>
</feature>
<dbReference type="EMBL" id="BAAFGZ010000404">
    <property type="protein sequence ID" value="GAB0138371.1"/>
    <property type="molecule type" value="Genomic_DNA"/>
</dbReference>
<feature type="chain" id="PRO_5047400145" description="Major facilitator superfamily (MFS) profile domain-containing protein" evidence="7">
    <location>
        <begin position="23"/>
        <end position="371"/>
    </location>
</feature>
<feature type="transmembrane region" description="Helical" evidence="6">
    <location>
        <begin position="204"/>
        <end position="225"/>
    </location>
</feature>
<protein>
    <recommendedName>
        <fullName evidence="8">Major facilitator superfamily (MFS) profile domain-containing protein</fullName>
    </recommendedName>
</protein>
<feature type="transmembrane region" description="Helical" evidence="6">
    <location>
        <begin position="337"/>
        <end position="361"/>
    </location>
</feature>
<dbReference type="PANTHER" id="PTHR23506:SF37">
    <property type="entry name" value="MAJOR FACILITATOR SUPERFAMILY (MFS) PROFILE DOMAIN-CONTAINING PROTEIN"/>
    <property type="match status" value="1"/>
</dbReference>
<evidence type="ECO:0000256" key="5">
    <source>
        <dbReference type="ARBA" id="ARBA00023136"/>
    </source>
</evidence>
<dbReference type="Pfam" id="PF07690">
    <property type="entry name" value="MFS_1"/>
    <property type="match status" value="1"/>
</dbReference>
<keyword evidence="4 6" id="KW-1133">Transmembrane helix</keyword>
<evidence type="ECO:0000259" key="8">
    <source>
        <dbReference type="PROSITE" id="PS50850"/>
    </source>
</evidence>
<proteinExistence type="predicted"/>
<keyword evidence="5 6" id="KW-0472">Membrane</keyword>
<organism evidence="9 10">
    <name type="scientific">Epichloe bromicola</name>
    <dbReference type="NCBI Taxonomy" id="79588"/>
    <lineage>
        <taxon>Eukaryota</taxon>
        <taxon>Fungi</taxon>
        <taxon>Dikarya</taxon>
        <taxon>Ascomycota</taxon>
        <taxon>Pezizomycotina</taxon>
        <taxon>Sordariomycetes</taxon>
        <taxon>Hypocreomycetidae</taxon>
        <taxon>Hypocreales</taxon>
        <taxon>Clavicipitaceae</taxon>
        <taxon>Epichloe</taxon>
    </lineage>
</organism>